<sequence>MSSTVVPPPPSTVNGSCNCGAITLAIPSDAFPSHSIICRCIACRTSGGSLFSVDLMVPAERVTVSSGQTKVYHATGSSGKFVKRHFCGDCGSPIFSDLENTPGIAFVKGGLFCASGFDLPPPRAQLFWRNHEDWETSIEGVALQE</sequence>
<protein>
    <recommendedName>
        <fullName evidence="5">CENP-V/GFA domain-containing protein</fullName>
    </recommendedName>
</protein>
<dbReference type="SUPFAM" id="SSF51316">
    <property type="entry name" value="Mss4-like"/>
    <property type="match status" value="1"/>
</dbReference>
<feature type="domain" description="CENP-V/GFA" evidence="5">
    <location>
        <begin position="13"/>
        <end position="135"/>
    </location>
</feature>
<evidence type="ECO:0000256" key="2">
    <source>
        <dbReference type="ARBA" id="ARBA00022723"/>
    </source>
</evidence>
<keyword evidence="3" id="KW-0862">Zinc</keyword>
<reference evidence="6 7" key="1">
    <citation type="journal article" date="2016" name="Mol. Biol. Evol.">
        <title>Comparative Genomics of Early-Diverging Mushroom-Forming Fungi Provides Insights into the Origins of Lignocellulose Decay Capabilities.</title>
        <authorList>
            <person name="Nagy L.G."/>
            <person name="Riley R."/>
            <person name="Tritt A."/>
            <person name="Adam C."/>
            <person name="Daum C."/>
            <person name="Floudas D."/>
            <person name="Sun H."/>
            <person name="Yadav J.S."/>
            <person name="Pangilinan J."/>
            <person name="Larsson K.H."/>
            <person name="Matsuura K."/>
            <person name="Barry K."/>
            <person name="Labutti K."/>
            <person name="Kuo R."/>
            <person name="Ohm R.A."/>
            <person name="Bhattacharya S.S."/>
            <person name="Shirouzu T."/>
            <person name="Yoshinaga Y."/>
            <person name="Martin F.M."/>
            <person name="Grigoriev I.V."/>
            <person name="Hibbett D.S."/>
        </authorList>
    </citation>
    <scope>NUCLEOTIDE SEQUENCE [LARGE SCALE GENOMIC DNA]</scope>
    <source>
        <strain evidence="6 7">CBS 109695</strain>
    </source>
</reference>
<dbReference type="Pfam" id="PF04828">
    <property type="entry name" value="GFA"/>
    <property type="match status" value="1"/>
</dbReference>
<gene>
    <name evidence="6" type="ORF">FIBSPDRAFT_1050697</name>
</gene>
<dbReference type="GO" id="GO:0046872">
    <property type="term" value="F:metal ion binding"/>
    <property type="evidence" value="ECO:0007669"/>
    <property type="project" value="UniProtKB-KW"/>
</dbReference>
<keyword evidence="4" id="KW-0456">Lyase</keyword>
<evidence type="ECO:0000313" key="6">
    <source>
        <dbReference type="EMBL" id="KZP11552.1"/>
    </source>
</evidence>
<accession>A0A166AFH0</accession>
<organism evidence="6 7">
    <name type="scientific">Athelia psychrophila</name>
    <dbReference type="NCBI Taxonomy" id="1759441"/>
    <lineage>
        <taxon>Eukaryota</taxon>
        <taxon>Fungi</taxon>
        <taxon>Dikarya</taxon>
        <taxon>Basidiomycota</taxon>
        <taxon>Agaricomycotina</taxon>
        <taxon>Agaricomycetes</taxon>
        <taxon>Agaricomycetidae</taxon>
        <taxon>Atheliales</taxon>
        <taxon>Atheliaceae</taxon>
        <taxon>Athelia</taxon>
    </lineage>
</organism>
<evidence type="ECO:0000313" key="7">
    <source>
        <dbReference type="Proteomes" id="UP000076532"/>
    </source>
</evidence>
<proteinExistence type="inferred from homology"/>
<dbReference type="InterPro" id="IPR011057">
    <property type="entry name" value="Mss4-like_sf"/>
</dbReference>
<keyword evidence="2" id="KW-0479">Metal-binding</keyword>
<dbReference type="OrthoDB" id="428768at2759"/>
<dbReference type="EMBL" id="KV417661">
    <property type="protein sequence ID" value="KZP11552.1"/>
    <property type="molecule type" value="Genomic_DNA"/>
</dbReference>
<dbReference type="GO" id="GO:0016846">
    <property type="term" value="F:carbon-sulfur lyase activity"/>
    <property type="evidence" value="ECO:0007669"/>
    <property type="project" value="InterPro"/>
</dbReference>
<name>A0A166AFH0_9AGAM</name>
<dbReference type="PROSITE" id="PS51891">
    <property type="entry name" value="CENP_V_GFA"/>
    <property type="match status" value="1"/>
</dbReference>
<dbReference type="Proteomes" id="UP000076532">
    <property type="component" value="Unassembled WGS sequence"/>
</dbReference>
<evidence type="ECO:0000256" key="1">
    <source>
        <dbReference type="ARBA" id="ARBA00005495"/>
    </source>
</evidence>
<evidence type="ECO:0000256" key="3">
    <source>
        <dbReference type="ARBA" id="ARBA00022833"/>
    </source>
</evidence>
<dbReference type="AlphaFoldDB" id="A0A166AFH0"/>
<dbReference type="PANTHER" id="PTHR33337:SF40">
    <property type="entry name" value="CENP-V_GFA DOMAIN-CONTAINING PROTEIN-RELATED"/>
    <property type="match status" value="1"/>
</dbReference>
<keyword evidence="7" id="KW-1185">Reference proteome</keyword>
<comment type="similarity">
    <text evidence="1">Belongs to the Gfa family.</text>
</comment>
<dbReference type="STRING" id="436010.A0A166AFH0"/>
<dbReference type="PANTHER" id="PTHR33337">
    <property type="entry name" value="GFA DOMAIN-CONTAINING PROTEIN"/>
    <property type="match status" value="1"/>
</dbReference>
<dbReference type="InterPro" id="IPR006913">
    <property type="entry name" value="CENP-V/GFA"/>
</dbReference>
<evidence type="ECO:0000256" key="4">
    <source>
        <dbReference type="ARBA" id="ARBA00023239"/>
    </source>
</evidence>
<evidence type="ECO:0000259" key="5">
    <source>
        <dbReference type="PROSITE" id="PS51891"/>
    </source>
</evidence>
<dbReference type="Gene3D" id="3.90.1590.10">
    <property type="entry name" value="glutathione-dependent formaldehyde- activating enzyme (gfa)"/>
    <property type="match status" value="1"/>
</dbReference>